<accession>A0A1Q3BLE8</accession>
<dbReference type="PANTHER" id="PTHR36143:SF4">
    <property type="entry name" value="OS08G0177500 PROTEIN"/>
    <property type="match status" value="1"/>
</dbReference>
<evidence type="ECO:0000256" key="1">
    <source>
        <dbReference type="SAM" id="Coils"/>
    </source>
</evidence>
<dbReference type="Proteomes" id="UP000187406">
    <property type="component" value="Unassembled WGS sequence"/>
</dbReference>
<evidence type="ECO:0000256" key="2">
    <source>
        <dbReference type="SAM" id="MobiDB-lite"/>
    </source>
</evidence>
<comment type="caution">
    <text evidence="4">The sequence shown here is derived from an EMBL/GenBank/DDBJ whole genome shotgun (WGS) entry which is preliminary data.</text>
</comment>
<feature type="region of interest" description="Disordered" evidence="2">
    <location>
        <begin position="435"/>
        <end position="490"/>
    </location>
</feature>
<evidence type="ECO:0000313" key="5">
    <source>
        <dbReference type="Proteomes" id="UP000187406"/>
    </source>
</evidence>
<feature type="compositionally biased region" description="Basic residues" evidence="2">
    <location>
        <begin position="381"/>
        <end position="390"/>
    </location>
</feature>
<proteinExistence type="predicted"/>
<evidence type="ECO:0000313" key="4">
    <source>
        <dbReference type="EMBL" id="GAV68847.1"/>
    </source>
</evidence>
<dbReference type="PANTHER" id="PTHR36143">
    <property type="entry name" value="OS08G0177500 PROTEIN"/>
    <property type="match status" value="1"/>
</dbReference>
<organism evidence="4 5">
    <name type="scientific">Cephalotus follicularis</name>
    <name type="common">Albany pitcher plant</name>
    <dbReference type="NCBI Taxonomy" id="3775"/>
    <lineage>
        <taxon>Eukaryota</taxon>
        <taxon>Viridiplantae</taxon>
        <taxon>Streptophyta</taxon>
        <taxon>Embryophyta</taxon>
        <taxon>Tracheophyta</taxon>
        <taxon>Spermatophyta</taxon>
        <taxon>Magnoliopsida</taxon>
        <taxon>eudicotyledons</taxon>
        <taxon>Gunneridae</taxon>
        <taxon>Pentapetalae</taxon>
        <taxon>rosids</taxon>
        <taxon>fabids</taxon>
        <taxon>Oxalidales</taxon>
        <taxon>Cephalotaceae</taxon>
        <taxon>Cephalotus</taxon>
    </lineage>
</organism>
<evidence type="ECO:0000256" key="3">
    <source>
        <dbReference type="SAM" id="Phobius"/>
    </source>
</evidence>
<dbReference type="EMBL" id="BDDD01000666">
    <property type="protein sequence ID" value="GAV68847.1"/>
    <property type="molecule type" value="Genomic_DNA"/>
</dbReference>
<keyword evidence="5" id="KW-1185">Reference proteome</keyword>
<keyword evidence="1" id="KW-0175">Coiled coil</keyword>
<feature type="transmembrane region" description="Helical" evidence="3">
    <location>
        <begin position="19"/>
        <end position="37"/>
    </location>
</feature>
<keyword evidence="3" id="KW-0472">Membrane</keyword>
<feature type="region of interest" description="Disordered" evidence="2">
    <location>
        <begin position="540"/>
        <end position="570"/>
    </location>
</feature>
<keyword evidence="3" id="KW-1133">Transmembrane helix</keyword>
<dbReference type="OrthoDB" id="656845at2759"/>
<dbReference type="InParanoid" id="A0A1Q3BLE8"/>
<feature type="coiled-coil region" evidence="1">
    <location>
        <begin position="92"/>
        <end position="133"/>
    </location>
</feature>
<feature type="compositionally biased region" description="Basic and acidic residues" evidence="2">
    <location>
        <begin position="435"/>
        <end position="455"/>
    </location>
</feature>
<reference evidence="5" key="1">
    <citation type="submission" date="2016-04" db="EMBL/GenBank/DDBJ databases">
        <title>Cephalotus genome sequencing.</title>
        <authorList>
            <person name="Fukushima K."/>
            <person name="Hasebe M."/>
            <person name="Fang X."/>
        </authorList>
    </citation>
    <scope>NUCLEOTIDE SEQUENCE [LARGE SCALE GENOMIC DNA]</scope>
    <source>
        <strain evidence="5">cv. St1</strain>
    </source>
</reference>
<feature type="compositionally biased region" description="Basic and acidic residues" evidence="2">
    <location>
        <begin position="540"/>
        <end position="549"/>
    </location>
</feature>
<feature type="region of interest" description="Disordered" evidence="2">
    <location>
        <begin position="194"/>
        <end position="257"/>
    </location>
</feature>
<keyword evidence="3" id="KW-0812">Transmembrane</keyword>
<feature type="compositionally biased region" description="Basic and acidic residues" evidence="2">
    <location>
        <begin position="194"/>
        <end position="207"/>
    </location>
</feature>
<name>A0A1Q3BLE8_CEPFO</name>
<dbReference type="STRING" id="3775.A0A1Q3BLE8"/>
<dbReference type="AlphaFoldDB" id="A0A1Q3BLE8"/>
<gene>
    <name evidence="4" type="ORF">CFOL_v3_12350</name>
</gene>
<protein>
    <submittedName>
        <fullName evidence="4">Uncharacterized protein</fullName>
    </submittedName>
</protein>
<sequence length="570" mass="65189">MAIGGSYKGNNSGNRGRPYGLMLLLAFGAALLGVMMLHKLRERRIFNLLLKDKDNDLVSLHLLLQKEREHTKEMRKKSDEMKEMIYSLRTQKMELDSRLLEKQSTIESLKDEQRAMESALKERQNEIDMLRENAGDFGKENPQVISLSESLKQKEADINDLKPHLEYPDKVWSASTDDPSNTLVNLTLTTEQKEKTEISKSEKEADQFHQATNYRDNENTTRDEGSHNLVTRFRERYDTARVEDRRQNREENTDKAKLTKEELQVIEKLKEQGIKDKDATGETDFNGQKENNKNFQNIYRVAEERSVGNDTEAVAYTGGEVFKSNVEDSDVKSVDSDPKIFTGKGKLETSQEGDSQDLGATSKGDTKLEVAENSTSAGSRMRGKQGRVSRPFGKRWKTIAKNNGNLENYGAANMRSRILSNNNGDGMKREAFTDEGKMERNREGPTDEKNPHEVRTASSYKFMKPQNRESLEATNITSTGKREPLDETRQLEEQEVTNILETINSRHINNIEKSDEQVKQARNYGVPEDQEVVDIQELEKDAAGEDFFRETTGTLEEDNDRREETDEPEF</sequence>
<feature type="compositionally biased region" description="Basic and acidic residues" evidence="2">
    <location>
        <begin position="215"/>
        <end position="257"/>
    </location>
</feature>
<feature type="region of interest" description="Disordered" evidence="2">
    <location>
        <begin position="327"/>
        <end position="390"/>
    </location>
</feature>
<feature type="compositionally biased region" description="Basic and acidic residues" evidence="2">
    <location>
        <begin position="480"/>
        <end position="490"/>
    </location>
</feature>
<feature type="compositionally biased region" description="Basic and acidic residues" evidence="2">
    <location>
        <begin position="327"/>
        <end position="338"/>
    </location>
</feature>